<dbReference type="InterPro" id="IPR041373">
    <property type="entry name" value="RT_RNaseH"/>
</dbReference>
<dbReference type="GO" id="GO:0004190">
    <property type="term" value="F:aspartic-type endopeptidase activity"/>
    <property type="evidence" value="ECO:0007669"/>
    <property type="project" value="UniProtKB-KW"/>
</dbReference>
<dbReference type="PANTHER" id="PTHR33064">
    <property type="entry name" value="POL PROTEIN"/>
    <property type="match status" value="1"/>
</dbReference>
<evidence type="ECO:0000256" key="5">
    <source>
        <dbReference type="ARBA" id="ARBA00022750"/>
    </source>
</evidence>
<evidence type="ECO:0000256" key="4">
    <source>
        <dbReference type="ARBA" id="ARBA00022722"/>
    </source>
</evidence>
<dbReference type="InterPro" id="IPR043502">
    <property type="entry name" value="DNA/RNA_pol_sf"/>
</dbReference>
<feature type="domain" description="Reverse transcriptase RNase H-like" evidence="9">
    <location>
        <begin position="32"/>
        <end position="120"/>
    </location>
</feature>
<keyword evidence="1" id="KW-0645">Protease</keyword>
<dbReference type="InterPro" id="IPR051320">
    <property type="entry name" value="Viral_Replic_Matur_Polypro"/>
</dbReference>
<protein>
    <submittedName>
        <fullName evidence="10">Retrovirus-related Pol polyprotein from transposon 17.6</fullName>
    </submittedName>
</protein>
<comment type="caution">
    <text evidence="10">The sequence shown here is derived from an EMBL/GenBank/DDBJ whole genome shotgun (WGS) entry which is preliminary data.</text>
</comment>
<dbReference type="CDD" id="cd09274">
    <property type="entry name" value="RNase_HI_RT_Ty3"/>
    <property type="match status" value="1"/>
</dbReference>
<keyword evidence="5" id="KW-0064">Aspartyl protease</keyword>
<dbReference type="EMBL" id="SSTD01018933">
    <property type="protein sequence ID" value="TYJ97417.1"/>
    <property type="molecule type" value="Genomic_DNA"/>
</dbReference>
<dbReference type="Gene3D" id="3.10.20.370">
    <property type="match status" value="1"/>
</dbReference>
<dbReference type="GO" id="GO:0004519">
    <property type="term" value="F:endonuclease activity"/>
    <property type="evidence" value="ECO:0007669"/>
    <property type="project" value="UniProtKB-KW"/>
</dbReference>
<evidence type="ECO:0000256" key="7">
    <source>
        <dbReference type="ARBA" id="ARBA00022801"/>
    </source>
</evidence>
<accession>A0A5D3BE60</accession>
<keyword evidence="8" id="KW-0695">RNA-directed DNA polymerase</keyword>
<evidence type="ECO:0000313" key="10">
    <source>
        <dbReference type="EMBL" id="TYJ97417.1"/>
    </source>
</evidence>
<reference evidence="10 11" key="1">
    <citation type="submission" date="2019-08" db="EMBL/GenBank/DDBJ databases">
        <title>Draft genome sequences of two oriental melons (Cucumis melo L. var makuwa).</title>
        <authorList>
            <person name="Kwon S.-Y."/>
        </authorList>
    </citation>
    <scope>NUCLEOTIDE SEQUENCE [LARGE SCALE GENOMIC DNA]</scope>
    <source>
        <strain evidence="11">cv. Chang Bougi</strain>
        <tissue evidence="10">Leaf</tissue>
    </source>
</reference>
<evidence type="ECO:0000256" key="3">
    <source>
        <dbReference type="ARBA" id="ARBA00022695"/>
    </source>
</evidence>
<proteinExistence type="predicted"/>
<evidence type="ECO:0000259" key="9">
    <source>
        <dbReference type="Pfam" id="PF17917"/>
    </source>
</evidence>
<evidence type="ECO:0000256" key="2">
    <source>
        <dbReference type="ARBA" id="ARBA00022679"/>
    </source>
</evidence>
<dbReference type="Proteomes" id="UP000321947">
    <property type="component" value="Unassembled WGS sequence"/>
</dbReference>
<evidence type="ECO:0000256" key="6">
    <source>
        <dbReference type="ARBA" id="ARBA00022759"/>
    </source>
</evidence>
<evidence type="ECO:0000256" key="8">
    <source>
        <dbReference type="ARBA" id="ARBA00022918"/>
    </source>
</evidence>
<dbReference type="PANTHER" id="PTHR33064:SF37">
    <property type="entry name" value="RIBONUCLEASE H"/>
    <property type="match status" value="1"/>
</dbReference>
<sequence>MAIKKGFFMACFEELKKRLVTTPILTLPVTGKEYVIYCDASRQGLGCELMQEGKVTAYTSRQLKKHECNYPTYDLELATVVLALKIWKHYLFGEKCHIFTDHKSLKYIFDQKELNLRQSRDFRRVPSVEFEQACLVGFSLVAEIVGRKQEDSNLQKMLAKAKCHTPSRTTCYLRLKDGMKPMNNAFLYLYLSTLLKTFM</sequence>
<keyword evidence="6" id="KW-0255">Endonuclease</keyword>
<keyword evidence="3" id="KW-0548">Nucleotidyltransferase</keyword>
<organism evidence="10 11">
    <name type="scientific">Cucumis melo var. makuwa</name>
    <name type="common">Oriental melon</name>
    <dbReference type="NCBI Taxonomy" id="1194695"/>
    <lineage>
        <taxon>Eukaryota</taxon>
        <taxon>Viridiplantae</taxon>
        <taxon>Streptophyta</taxon>
        <taxon>Embryophyta</taxon>
        <taxon>Tracheophyta</taxon>
        <taxon>Spermatophyta</taxon>
        <taxon>Magnoliopsida</taxon>
        <taxon>eudicotyledons</taxon>
        <taxon>Gunneridae</taxon>
        <taxon>Pentapetalae</taxon>
        <taxon>rosids</taxon>
        <taxon>fabids</taxon>
        <taxon>Cucurbitales</taxon>
        <taxon>Cucurbitaceae</taxon>
        <taxon>Benincaseae</taxon>
        <taxon>Cucumis</taxon>
    </lineage>
</organism>
<dbReference type="GO" id="GO:0003964">
    <property type="term" value="F:RNA-directed DNA polymerase activity"/>
    <property type="evidence" value="ECO:0007669"/>
    <property type="project" value="UniProtKB-KW"/>
</dbReference>
<keyword evidence="2" id="KW-0808">Transferase</keyword>
<dbReference type="Pfam" id="PF17917">
    <property type="entry name" value="RT_RNaseH"/>
    <property type="match status" value="1"/>
</dbReference>
<keyword evidence="7" id="KW-0378">Hydrolase</keyword>
<dbReference type="GO" id="GO:0006508">
    <property type="term" value="P:proteolysis"/>
    <property type="evidence" value="ECO:0007669"/>
    <property type="project" value="UniProtKB-KW"/>
</dbReference>
<name>A0A5D3BE60_CUCMM</name>
<dbReference type="SUPFAM" id="SSF56672">
    <property type="entry name" value="DNA/RNA polymerases"/>
    <property type="match status" value="1"/>
</dbReference>
<dbReference type="AlphaFoldDB" id="A0A5D3BE60"/>
<evidence type="ECO:0000256" key="1">
    <source>
        <dbReference type="ARBA" id="ARBA00022670"/>
    </source>
</evidence>
<evidence type="ECO:0000313" key="11">
    <source>
        <dbReference type="Proteomes" id="UP000321947"/>
    </source>
</evidence>
<gene>
    <name evidence="10" type="ORF">E5676_scaffold194G002420</name>
</gene>
<keyword evidence="4" id="KW-0540">Nuclease</keyword>